<reference evidence="1 2" key="1">
    <citation type="submission" date="2023-07" db="EMBL/GenBank/DDBJ databases">
        <title>Genomic Encyclopedia of Type Strains, Phase IV (KMG-IV): sequencing the most valuable type-strain genomes for metagenomic binning, comparative biology and taxonomic classification.</title>
        <authorList>
            <person name="Goeker M."/>
        </authorList>
    </citation>
    <scope>NUCLEOTIDE SEQUENCE [LARGE SCALE GENOMIC DNA]</scope>
    <source>
        <strain evidence="1 2">DSM 17723</strain>
    </source>
</reference>
<evidence type="ECO:0000313" key="2">
    <source>
        <dbReference type="Proteomes" id="UP001232245"/>
    </source>
</evidence>
<dbReference type="Proteomes" id="UP001232245">
    <property type="component" value="Unassembled WGS sequence"/>
</dbReference>
<protein>
    <submittedName>
        <fullName evidence="1">Uncharacterized protein</fullName>
    </submittedName>
</protein>
<evidence type="ECO:0000313" key="1">
    <source>
        <dbReference type="EMBL" id="MDQ0224098.1"/>
    </source>
</evidence>
<proteinExistence type="predicted"/>
<dbReference type="RefSeq" id="WP_233452415.1">
    <property type="nucleotide sequence ID" value="NZ_CADEPK010000445.1"/>
</dbReference>
<sequence length="103" mass="12031">MFFIYRGANHQFLDVLKQPIKWIIKQPNQIDWDHELFIVKQTLLSLTAEQRKSAEYWATGELTAKISSLLYELAEKYQLGTPSCARMLGYYHAAINDTCVMSW</sequence>
<accession>A0ABT9YVS6</accession>
<organism evidence="1 2">
    <name type="scientific">Metabacillus niabensis</name>
    <dbReference type="NCBI Taxonomy" id="324854"/>
    <lineage>
        <taxon>Bacteria</taxon>
        <taxon>Bacillati</taxon>
        <taxon>Bacillota</taxon>
        <taxon>Bacilli</taxon>
        <taxon>Bacillales</taxon>
        <taxon>Bacillaceae</taxon>
        <taxon>Metabacillus</taxon>
    </lineage>
</organism>
<gene>
    <name evidence="1" type="ORF">J2S02_000420</name>
</gene>
<keyword evidence="2" id="KW-1185">Reference proteome</keyword>
<dbReference type="EMBL" id="JAUSTZ010000001">
    <property type="protein sequence ID" value="MDQ0224098.1"/>
    <property type="molecule type" value="Genomic_DNA"/>
</dbReference>
<name>A0ABT9YVS6_9BACI</name>
<comment type="caution">
    <text evidence="1">The sequence shown here is derived from an EMBL/GenBank/DDBJ whole genome shotgun (WGS) entry which is preliminary data.</text>
</comment>